<dbReference type="InterPro" id="IPR050314">
    <property type="entry name" value="Glycosyl_Hydrlase_18"/>
</dbReference>
<dbReference type="GO" id="GO:0005975">
    <property type="term" value="P:carbohydrate metabolic process"/>
    <property type="evidence" value="ECO:0007669"/>
    <property type="project" value="InterPro"/>
</dbReference>
<dbReference type="AlphaFoldDB" id="A0A1H8XVE1"/>
<comment type="similarity">
    <text evidence="7">Belongs to the glycosyl hydrolase 18 family.</text>
</comment>
<dbReference type="Proteomes" id="UP000198847">
    <property type="component" value="Unassembled WGS sequence"/>
</dbReference>
<dbReference type="GO" id="GO:0006032">
    <property type="term" value="P:chitin catabolic process"/>
    <property type="evidence" value="ECO:0007669"/>
    <property type="project" value="UniProtKB-KW"/>
</dbReference>
<dbReference type="SUPFAM" id="SSF51445">
    <property type="entry name" value="(Trans)glycosidases"/>
    <property type="match status" value="1"/>
</dbReference>
<dbReference type="InterPro" id="IPR017853">
    <property type="entry name" value="GH"/>
</dbReference>
<comment type="catalytic activity">
    <reaction evidence="1">
        <text>Random endo-hydrolysis of N-acetyl-beta-D-glucosaminide (1-&gt;4)-beta-linkages in chitin and chitodextrins.</text>
        <dbReference type="EC" id="3.2.1.14"/>
    </reaction>
</comment>
<evidence type="ECO:0000256" key="1">
    <source>
        <dbReference type="ARBA" id="ARBA00000822"/>
    </source>
</evidence>
<evidence type="ECO:0000256" key="3">
    <source>
        <dbReference type="ARBA" id="ARBA00022801"/>
    </source>
</evidence>
<accession>A0A1H8XVE1</accession>
<dbReference type="SUPFAM" id="SSF54556">
    <property type="entry name" value="Chitinase insertion domain"/>
    <property type="match status" value="1"/>
</dbReference>
<feature type="domain" description="GH18" evidence="9">
    <location>
        <begin position="30"/>
        <end position="379"/>
    </location>
</feature>
<dbReference type="SMART" id="SM00636">
    <property type="entry name" value="Glyco_18"/>
    <property type="match status" value="1"/>
</dbReference>
<name>A0A1H8XVE1_9FIRM</name>
<dbReference type="Gene3D" id="3.10.50.10">
    <property type="match status" value="1"/>
</dbReference>
<evidence type="ECO:0000256" key="4">
    <source>
        <dbReference type="ARBA" id="ARBA00023024"/>
    </source>
</evidence>
<keyword evidence="3 6" id="KW-0378">Hydrolase</keyword>
<dbReference type="CDD" id="cd06548">
    <property type="entry name" value="GH18_chitinase"/>
    <property type="match status" value="1"/>
</dbReference>
<evidence type="ECO:0000256" key="2">
    <source>
        <dbReference type="ARBA" id="ARBA00012729"/>
    </source>
</evidence>
<reference evidence="10 11" key="1">
    <citation type="submission" date="2016-10" db="EMBL/GenBank/DDBJ databases">
        <authorList>
            <person name="de Groot N.N."/>
        </authorList>
    </citation>
    <scope>NUCLEOTIDE SEQUENCE [LARGE SCALE GENOMIC DNA]</scope>
    <source>
        <strain evidence="10 11">DSM 13305</strain>
    </source>
</reference>
<sequence>MRKWTLLLLTLVVSVFIAFPVAAQNSSISPKVIAYLAAWTNWSAQSFDANKLTHINLSFARIENGKIANTVIDGKAVGDAHYAELQKMKEKNPNLKVLIAVGGWGGDGFSDAAATPEAREIFAQSAADYIQQYNIDGIDMDWEYPVNGAWGTIKSRPEDKQNFTLLMQALRDKLDLLEAKTGKHYLLSYAANISPWYLDNTEPAKLASIVDYVNLMTYDLHGGWEAQTGHHTPLLNSIYDQSGIGGSMDGVLRYLHSGFTSDKINLGVAFYGRFWPGVDNKNHGLYQKASQQGAGDIKYCDLVAKYNAANGFVRYWDASAQAPYLFNASKGIFVTYDDPQSIKAKADFVKKYELGGIFTWELSSDKDGVLLTSMYSVTK</sequence>
<keyword evidence="4" id="KW-0624">Polysaccharide degradation</keyword>
<dbReference type="PROSITE" id="PS01095">
    <property type="entry name" value="GH18_1"/>
    <property type="match status" value="1"/>
</dbReference>
<evidence type="ECO:0000256" key="6">
    <source>
        <dbReference type="RuleBase" id="RU000489"/>
    </source>
</evidence>
<evidence type="ECO:0000259" key="9">
    <source>
        <dbReference type="PROSITE" id="PS51910"/>
    </source>
</evidence>
<keyword evidence="4" id="KW-0119">Carbohydrate metabolism</keyword>
<evidence type="ECO:0000256" key="5">
    <source>
        <dbReference type="ARBA" id="ARBA00023295"/>
    </source>
</evidence>
<dbReference type="PANTHER" id="PTHR11177:SF317">
    <property type="entry name" value="CHITINASE 12-RELATED"/>
    <property type="match status" value="1"/>
</dbReference>
<feature type="chain" id="PRO_5039258300" description="chitinase" evidence="8">
    <location>
        <begin position="24"/>
        <end position="379"/>
    </location>
</feature>
<keyword evidence="5 6" id="KW-0326">Glycosidase</keyword>
<organism evidence="10 11">
    <name type="scientific">Propionispora vibrioides</name>
    <dbReference type="NCBI Taxonomy" id="112903"/>
    <lineage>
        <taxon>Bacteria</taxon>
        <taxon>Bacillati</taxon>
        <taxon>Bacillota</taxon>
        <taxon>Negativicutes</taxon>
        <taxon>Selenomonadales</taxon>
        <taxon>Sporomusaceae</taxon>
        <taxon>Propionispora</taxon>
    </lineage>
</organism>
<dbReference type="Gene3D" id="3.20.20.80">
    <property type="entry name" value="Glycosidases"/>
    <property type="match status" value="1"/>
</dbReference>
<gene>
    <name evidence="10" type="ORF">SAMN04490178_1312</name>
</gene>
<dbReference type="EC" id="3.2.1.14" evidence="2"/>
<protein>
    <recommendedName>
        <fullName evidence="2">chitinase</fullName>
        <ecNumber evidence="2">3.2.1.14</ecNumber>
    </recommendedName>
</protein>
<dbReference type="GO" id="GO:0008061">
    <property type="term" value="F:chitin binding"/>
    <property type="evidence" value="ECO:0007669"/>
    <property type="project" value="InterPro"/>
</dbReference>
<dbReference type="EMBL" id="FODY01000031">
    <property type="protein sequence ID" value="SEP43845.1"/>
    <property type="molecule type" value="Genomic_DNA"/>
</dbReference>
<dbReference type="InterPro" id="IPR001579">
    <property type="entry name" value="Glyco_hydro_18_chit_AS"/>
</dbReference>
<keyword evidence="8" id="KW-0732">Signal</keyword>
<keyword evidence="4" id="KW-0146">Chitin degradation</keyword>
<dbReference type="GO" id="GO:0008843">
    <property type="term" value="F:endochitinase activity"/>
    <property type="evidence" value="ECO:0007669"/>
    <property type="project" value="UniProtKB-EC"/>
</dbReference>
<dbReference type="RefSeq" id="WP_177173672.1">
    <property type="nucleotide sequence ID" value="NZ_FODY01000031.1"/>
</dbReference>
<dbReference type="InterPro" id="IPR001223">
    <property type="entry name" value="Glyco_hydro18_cat"/>
</dbReference>
<feature type="signal peptide" evidence="8">
    <location>
        <begin position="1"/>
        <end position="23"/>
    </location>
</feature>
<dbReference type="PANTHER" id="PTHR11177">
    <property type="entry name" value="CHITINASE"/>
    <property type="match status" value="1"/>
</dbReference>
<evidence type="ECO:0000313" key="10">
    <source>
        <dbReference type="EMBL" id="SEP43845.1"/>
    </source>
</evidence>
<evidence type="ECO:0000256" key="7">
    <source>
        <dbReference type="RuleBase" id="RU004453"/>
    </source>
</evidence>
<dbReference type="InterPro" id="IPR011583">
    <property type="entry name" value="Chitinase_II/V-like_cat"/>
</dbReference>
<evidence type="ECO:0000256" key="8">
    <source>
        <dbReference type="SAM" id="SignalP"/>
    </source>
</evidence>
<evidence type="ECO:0000313" key="11">
    <source>
        <dbReference type="Proteomes" id="UP000198847"/>
    </source>
</evidence>
<dbReference type="STRING" id="112903.SAMN04490178_1312"/>
<dbReference type="Pfam" id="PF00704">
    <property type="entry name" value="Glyco_hydro_18"/>
    <property type="match status" value="1"/>
</dbReference>
<keyword evidence="11" id="KW-1185">Reference proteome</keyword>
<proteinExistence type="inferred from homology"/>
<dbReference type="InterPro" id="IPR029070">
    <property type="entry name" value="Chitinase_insertion_sf"/>
</dbReference>
<dbReference type="PROSITE" id="PS51910">
    <property type="entry name" value="GH18_2"/>
    <property type="match status" value="1"/>
</dbReference>